<dbReference type="RefSeq" id="XP_024552395.1">
    <property type="nucleotide sequence ID" value="XM_024696584.1"/>
</dbReference>
<dbReference type="Proteomes" id="UP000001798">
    <property type="component" value="Chromosome 12"/>
</dbReference>
<dbReference type="EMBL" id="CP009816">
    <property type="protein sequence ID" value="ATZ56127.1"/>
    <property type="molecule type" value="Genomic_DNA"/>
</dbReference>
<organism evidence="1 2">
    <name type="scientific">Botryotinia fuckeliana (strain B05.10)</name>
    <name type="common">Noble rot fungus</name>
    <name type="synonym">Botrytis cinerea</name>
    <dbReference type="NCBI Taxonomy" id="332648"/>
    <lineage>
        <taxon>Eukaryota</taxon>
        <taxon>Fungi</taxon>
        <taxon>Dikarya</taxon>
        <taxon>Ascomycota</taxon>
        <taxon>Pezizomycotina</taxon>
        <taxon>Leotiomycetes</taxon>
        <taxon>Helotiales</taxon>
        <taxon>Sclerotiniaceae</taxon>
        <taxon>Botrytis</taxon>
    </lineage>
</organism>
<reference evidence="1 2" key="2">
    <citation type="journal article" date="2012" name="Eukaryot. Cell">
        <title>Genome update of Botrytis cinerea strains B05.10 and T4.</title>
        <authorList>
            <person name="Staats M."/>
            <person name="van Kan J.A."/>
        </authorList>
    </citation>
    <scope>NUCLEOTIDE SEQUENCE [LARGE SCALE GENOMIC DNA]</scope>
    <source>
        <strain evidence="1 2">B05.10</strain>
    </source>
</reference>
<dbReference type="GeneID" id="36394760"/>
<reference evidence="1 2" key="3">
    <citation type="journal article" date="2017" name="Mol. Plant Pathol.">
        <title>A gapless genome sequence of the fungus Botrytis cinerea.</title>
        <authorList>
            <person name="Van Kan J.A."/>
            <person name="Stassen J.H."/>
            <person name="Mosbach A."/>
            <person name="Van Der Lee T.A."/>
            <person name="Faino L."/>
            <person name="Farmer A.D."/>
            <person name="Papasotiriou D.G."/>
            <person name="Zhou S."/>
            <person name="Seidl M.F."/>
            <person name="Cottam E."/>
            <person name="Edel D."/>
            <person name="Hahn M."/>
            <person name="Schwartz D.C."/>
            <person name="Dietrich R.A."/>
            <person name="Widdison S."/>
            <person name="Scalliet G."/>
        </authorList>
    </citation>
    <scope>NUCLEOTIDE SEQUENCE [LARGE SCALE GENOMIC DNA]</scope>
    <source>
        <strain evidence="1 2">B05.10</strain>
    </source>
</reference>
<proteinExistence type="predicted"/>
<dbReference type="KEGG" id="bfu:BCIN_12g06570"/>
<name>A0A384K0R6_BOTFB</name>
<evidence type="ECO:0000313" key="1">
    <source>
        <dbReference type="EMBL" id="ATZ56127.1"/>
    </source>
</evidence>
<reference evidence="1 2" key="1">
    <citation type="journal article" date="2011" name="PLoS Genet.">
        <title>Genomic analysis of the necrotrophic fungal pathogens Sclerotinia sclerotiorum and Botrytis cinerea.</title>
        <authorList>
            <person name="Amselem J."/>
            <person name="Cuomo C.A."/>
            <person name="van Kan J.A."/>
            <person name="Viaud M."/>
            <person name="Benito E.P."/>
            <person name="Couloux A."/>
            <person name="Coutinho P.M."/>
            <person name="de Vries R.P."/>
            <person name="Dyer P.S."/>
            <person name="Fillinger S."/>
            <person name="Fournier E."/>
            <person name="Gout L."/>
            <person name="Hahn M."/>
            <person name="Kohn L."/>
            <person name="Lapalu N."/>
            <person name="Plummer K.M."/>
            <person name="Pradier J.M."/>
            <person name="Quevillon E."/>
            <person name="Sharon A."/>
            <person name="Simon A."/>
            <person name="ten Have A."/>
            <person name="Tudzynski B."/>
            <person name="Tudzynski P."/>
            <person name="Wincker P."/>
            <person name="Andrew M."/>
            <person name="Anthouard V."/>
            <person name="Beever R.E."/>
            <person name="Beffa R."/>
            <person name="Benoit I."/>
            <person name="Bouzid O."/>
            <person name="Brault B."/>
            <person name="Chen Z."/>
            <person name="Choquer M."/>
            <person name="Collemare J."/>
            <person name="Cotton P."/>
            <person name="Danchin E.G."/>
            <person name="Da Silva C."/>
            <person name="Gautier A."/>
            <person name="Giraud C."/>
            <person name="Giraud T."/>
            <person name="Gonzalez C."/>
            <person name="Grossetete S."/>
            <person name="Guldener U."/>
            <person name="Henrissat B."/>
            <person name="Howlett B.J."/>
            <person name="Kodira C."/>
            <person name="Kretschmer M."/>
            <person name="Lappartient A."/>
            <person name="Leroch M."/>
            <person name="Levis C."/>
            <person name="Mauceli E."/>
            <person name="Neuveglise C."/>
            <person name="Oeser B."/>
            <person name="Pearson M."/>
            <person name="Poulain J."/>
            <person name="Poussereau N."/>
            <person name="Quesneville H."/>
            <person name="Rascle C."/>
            <person name="Schumacher J."/>
            <person name="Segurens B."/>
            <person name="Sexton A."/>
            <person name="Silva E."/>
            <person name="Sirven C."/>
            <person name="Soanes D.M."/>
            <person name="Talbot N.J."/>
            <person name="Templeton M."/>
            <person name="Yandava C."/>
            <person name="Yarden O."/>
            <person name="Zeng Q."/>
            <person name="Rollins J.A."/>
            <person name="Lebrun M.H."/>
            <person name="Dickman M."/>
        </authorList>
    </citation>
    <scope>NUCLEOTIDE SEQUENCE [LARGE SCALE GENOMIC DNA]</scope>
    <source>
        <strain evidence="1 2">B05.10</strain>
    </source>
</reference>
<gene>
    <name evidence="1" type="ORF">BCIN_12g06570</name>
</gene>
<keyword evidence="2" id="KW-1185">Reference proteome</keyword>
<evidence type="ECO:0000313" key="2">
    <source>
        <dbReference type="Proteomes" id="UP000001798"/>
    </source>
</evidence>
<dbReference type="AlphaFoldDB" id="A0A384K0R6"/>
<dbReference type="VEuPathDB" id="FungiDB:Bcin12g06570"/>
<sequence>MHHLSITWACPTSYKCWPWFYCKSFCNPHSTWSQSPTKTQGCCQACCCCCCCCC</sequence>
<protein>
    <submittedName>
        <fullName evidence="1">Uncharacterized protein</fullName>
    </submittedName>
</protein>
<accession>A0A384K0R6</accession>